<keyword evidence="4" id="KW-1185">Reference proteome</keyword>
<evidence type="ECO:0000256" key="2">
    <source>
        <dbReference type="ARBA" id="ARBA00023043"/>
    </source>
</evidence>
<evidence type="ECO:0000256" key="1">
    <source>
        <dbReference type="ARBA" id="ARBA00022737"/>
    </source>
</evidence>
<organism evidence="3 4">
    <name type="scientific">Pseudallescheria apiosperma</name>
    <name type="common">Scedosporium apiospermum</name>
    <dbReference type="NCBI Taxonomy" id="563466"/>
    <lineage>
        <taxon>Eukaryota</taxon>
        <taxon>Fungi</taxon>
        <taxon>Dikarya</taxon>
        <taxon>Ascomycota</taxon>
        <taxon>Pezizomycotina</taxon>
        <taxon>Sordariomycetes</taxon>
        <taxon>Hypocreomycetidae</taxon>
        <taxon>Microascales</taxon>
        <taxon>Microascaceae</taxon>
        <taxon>Scedosporium</taxon>
    </lineage>
</organism>
<keyword evidence="1" id="KW-0677">Repeat</keyword>
<keyword evidence="2" id="KW-0040">ANK repeat</keyword>
<dbReference type="RefSeq" id="XP_016643728.1">
    <property type="nucleotide sequence ID" value="XM_016786752.1"/>
</dbReference>
<accession>A0A084G9B7</accession>
<sequence>MTNTAGNRDFLAELVSAAEANDVDRIRETFQAWEDAGATSPLKGKHNYPLIHFTPALNAALKLGNIEAAGEFFDRGLPPAMDQFGSARLLGGSEPSQAACMSKIPLVKYLLSKGADPNLNAKADSYSPLECAALWGDSETLSLLLGRSPVEEIRCSSALLNAAQVGDIKKIDILLAARADVNGIPDNWRLSQSALKDEKWGTALHVSVAHNQVACVAHLLGMGARKDVKNPAGLTPKEVAEKLGHKEVMELLK</sequence>
<dbReference type="OMA" id="HRNCIRS"/>
<reference evidence="3 4" key="1">
    <citation type="journal article" date="2014" name="Genome Announc.">
        <title>Draft genome sequence of the pathogenic fungus Scedosporium apiospermum.</title>
        <authorList>
            <person name="Vandeputte P."/>
            <person name="Ghamrawi S."/>
            <person name="Rechenmann M."/>
            <person name="Iltis A."/>
            <person name="Giraud S."/>
            <person name="Fleury M."/>
            <person name="Thornton C."/>
            <person name="Delhaes L."/>
            <person name="Meyer W."/>
            <person name="Papon N."/>
            <person name="Bouchara J.P."/>
        </authorList>
    </citation>
    <scope>NUCLEOTIDE SEQUENCE [LARGE SCALE GENOMIC DNA]</scope>
    <source>
        <strain evidence="3 4">IHEM 14462</strain>
    </source>
</reference>
<dbReference type="PANTHER" id="PTHR24198:SF165">
    <property type="entry name" value="ANKYRIN REPEAT-CONTAINING PROTEIN-RELATED"/>
    <property type="match status" value="1"/>
</dbReference>
<comment type="caution">
    <text evidence="3">The sequence shown here is derived from an EMBL/GenBank/DDBJ whole genome shotgun (WGS) entry which is preliminary data.</text>
</comment>
<dbReference type="VEuPathDB" id="FungiDB:SAPIO_CDS4118"/>
<dbReference type="InterPro" id="IPR002110">
    <property type="entry name" value="Ankyrin_rpt"/>
</dbReference>
<evidence type="ECO:0000313" key="3">
    <source>
        <dbReference type="EMBL" id="KEZ43929.1"/>
    </source>
</evidence>
<proteinExistence type="predicted"/>
<dbReference type="PANTHER" id="PTHR24198">
    <property type="entry name" value="ANKYRIN REPEAT AND PROTEIN KINASE DOMAIN-CONTAINING PROTEIN"/>
    <property type="match status" value="1"/>
</dbReference>
<dbReference type="OrthoDB" id="194358at2759"/>
<evidence type="ECO:0000313" key="4">
    <source>
        <dbReference type="Proteomes" id="UP000028545"/>
    </source>
</evidence>
<dbReference type="SMART" id="SM00248">
    <property type="entry name" value="ANK"/>
    <property type="match status" value="4"/>
</dbReference>
<dbReference type="Proteomes" id="UP000028545">
    <property type="component" value="Unassembled WGS sequence"/>
</dbReference>
<dbReference type="InterPro" id="IPR036770">
    <property type="entry name" value="Ankyrin_rpt-contain_sf"/>
</dbReference>
<dbReference type="AlphaFoldDB" id="A0A084G9B7"/>
<dbReference type="Gene3D" id="1.25.40.20">
    <property type="entry name" value="Ankyrin repeat-containing domain"/>
    <property type="match status" value="2"/>
</dbReference>
<dbReference type="HOGENOM" id="CLU_064330_0_0_1"/>
<dbReference type="SUPFAM" id="SSF48403">
    <property type="entry name" value="Ankyrin repeat"/>
    <property type="match status" value="1"/>
</dbReference>
<name>A0A084G9B7_PSEDA</name>
<dbReference type="KEGG" id="sapo:SAPIO_CDS4118"/>
<protein>
    <submittedName>
        <fullName evidence="3">Uncharacterized protein</fullName>
    </submittedName>
</protein>
<gene>
    <name evidence="3" type="ORF">SAPIO_CDS4118</name>
</gene>
<dbReference type="EMBL" id="JOWA01000090">
    <property type="protein sequence ID" value="KEZ43929.1"/>
    <property type="molecule type" value="Genomic_DNA"/>
</dbReference>
<dbReference type="Pfam" id="PF12796">
    <property type="entry name" value="Ank_2"/>
    <property type="match status" value="1"/>
</dbReference>
<dbReference type="GeneID" id="27723190"/>